<dbReference type="CDD" id="cd03127">
    <property type="entry name" value="tetraspanin_LEL"/>
    <property type="match status" value="1"/>
</dbReference>
<dbReference type="Pfam" id="PF00335">
    <property type="entry name" value="Tetraspanin"/>
    <property type="match status" value="1"/>
</dbReference>
<keyword evidence="4 6" id="KW-1133">Transmembrane helix</keyword>
<comment type="caution">
    <text evidence="7">The sequence shown here is derived from an EMBL/GenBank/DDBJ whole genome shotgun (WGS) entry which is preliminary data.</text>
</comment>
<evidence type="ECO:0000256" key="6">
    <source>
        <dbReference type="RuleBase" id="RU361218"/>
    </source>
</evidence>
<feature type="transmembrane region" description="Helical" evidence="6">
    <location>
        <begin position="212"/>
        <end position="235"/>
    </location>
</feature>
<name>A0A9Q0YJZ0_HOLLE</name>
<keyword evidence="5 6" id="KW-0472">Membrane</keyword>
<reference evidence="7" key="1">
    <citation type="submission" date="2021-10" db="EMBL/GenBank/DDBJ databases">
        <title>Tropical sea cucumber genome reveals ecological adaptation and Cuvierian tubules defense mechanism.</title>
        <authorList>
            <person name="Chen T."/>
        </authorList>
    </citation>
    <scope>NUCLEOTIDE SEQUENCE</scope>
    <source>
        <strain evidence="7">Nanhai2018</strain>
        <tissue evidence="7">Muscle</tissue>
    </source>
</reference>
<comment type="subcellular location">
    <subcellularLocation>
        <location evidence="1 6">Membrane</location>
        <topology evidence="1 6">Multi-pass membrane protein</topology>
    </subcellularLocation>
</comment>
<dbReference type="AlphaFoldDB" id="A0A9Q0YJZ0"/>
<gene>
    <name evidence="7" type="ORF">HOLleu_41951</name>
</gene>
<dbReference type="EMBL" id="JAIZAY010000023">
    <property type="protein sequence ID" value="KAJ8020101.1"/>
    <property type="molecule type" value="Genomic_DNA"/>
</dbReference>
<feature type="transmembrane region" description="Helical" evidence="6">
    <location>
        <begin position="7"/>
        <end position="28"/>
    </location>
</feature>
<evidence type="ECO:0000313" key="8">
    <source>
        <dbReference type="Proteomes" id="UP001152320"/>
    </source>
</evidence>
<proteinExistence type="inferred from homology"/>
<comment type="similarity">
    <text evidence="2 6">Belongs to the tetraspanin (TM4SF) family.</text>
</comment>
<dbReference type="Proteomes" id="UP001152320">
    <property type="component" value="Chromosome 23"/>
</dbReference>
<dbReference type="PANTHER" id="PTHR19282">
    <property type="entry name" value="TETRASPANIN"/>
    <property type="match status" value="1"/>
</dbReference>
<evidence type="ECO:0000256" key="3">
    <source>
        <dbReference type="ARBA" id="ARBA00022692"/>
    </source>
</evidence>
<organism evidence="7 8">
    <name type="scientific">Holothuria leucospilota</name>
    <name type="common">Black long sea cucumber</name>
    <name type="synonym">Mertensiothuria leucospilota</name>
    <dbReference type="NCBI Taxonomy" id="206669"/>
    <lineage>
        <taxon>Eukaryota</taxon>
        <taxon>Metazoa</taxon>
        <taxon>Echinodermata</taxon>
        <taxon>Eleutherozoa</taxon>
        <taxon>Echinozoa</taxon>
        <taxon>Holothuroidea</taxon>
        <taxon>Aspidochirotacea</taxon>
        <taxon>Aspidochirotida</taxon>
        <taxon>Holothuriidae</taxon>
        <taxon>Holothuria</taxon>
    </lineage>
</organism>
<feature type="transmembrane region" description="Helical" evidence="6">
    <location>
        <begin position="48"/>
        <end position="72"/>
    </location>
</feature>
<protein>
    <recommendedName>
        <fullName evidence="6">Tetraspanin</fullName>
    </recommendedName>
</protein>
<evidence type="ECO:0000256" key="5">
    <source>
        <dbReference type="ARBA" id="ARBA00023136"/>
    </source>
</evidence>
<dbReference type="PANTHER" id="PTHR19282:SF544">
    <property type="entry name" value="TETRASPANIN"/>
    <property type="match status" value="1"/>
</dbReference>
<dbReference type="Gene3D" id="1.10.1450.10">
    <property type="entry name" value="Tetraspanin"/>
    <property type="match status" value="1"/>
</dbReference>
<accession>A0A9Q0YJZ0</accession>
<keyword evidence="3 6" id="KW-0812">Transmembrane</keyword>
<keyword evidence="8" id="KW-1185">Reference proteome</keyword>
<sequence>MSKDGKLLKLILLFLNFTFSLCGLLVITQSSLTLIQDGPYLEFAGSKFTAHLVLLVVIGTLTFAAGVCGFYATIKEKCCVLIIVVLTIIILLFAEIGTLITNLARTDDIAEDIKKTLFDVMLQYPTNDNNRRIRFDTIQYDFNCCGTNSFHDWVVVLGSQTNFSVPLSCCKDVEVCQNFDVPLDESLSNLPIYTEGCSQALTEFIYASRVSVVAACIVTTLIEIPCVITLSYFVWREKISKVIIYQAVLTQSP</sequence>
<dbReference type="InterPro" id="IPR000301">
    <property type="entry name" value="Tetraspanin_animals"/>
</dbReference>
<evidence type="ECO:0000256" key="1">
    <source>
        <dbReference type="ARBA" id="ARBA00004141"/>
    </source>
</evidence>
<dbReference type="SUPFAM" id="SSF48652">
    <property type="entry name" value="Tetraspanin"/>
    <property type="match status" value="1"/>
</dbReference>
<dbReference type="PIRSF" id="PIRSF002419">
    <property type="entry name" value="Tetraspanin"/>
    <property type="match status" value="1"/>
</dbReference>
<feature type="transmembrane region" description="Helical" evidence="6">
    <location>
        <begin position="79"/>
        <end position="100"/>
    </location>
</feature>
<dbReference type="PRINTS" id="PR00259">
    <property type="entry name" value="TMFOUR"/>
</dbReference>
<dbReference type="InterPro" id="IPR018499">
    <property type="entry name" value="Tetraspanin/Peripherin"/>
</dbReference>
<dbReference type="GO" id="GO:0005886">
    <property type="term" value="C:plasma membrane"/>
    <property type="evidence" value="ECO:0007669"/>
    <property type="project" value="TreeGrafter"/>
</dbReference>
<evidence type="ECO:0000256" key="4">
    <source>
        <dbReference type="ARBA" id="ARBA00022989"/>
    </source>
</evidence>
<evidence type="ECO:0000256" key="2">
    <source>
        <dbReference type="ARBA" id="ARBA00006840"/>
    </source>
</evidence>
<dbReference type="OrthoDB" id="9972904at2759"/>
<dbReference type="InterPro" id="IPR008952">
    <property type="entry name" value="Tetraspanin_EC2_sf"/>
</dbReference>
<evidence type="ECO:0000313" key="7">
    <source>
        <dbReference type="EMBL" id="KAJ8020101.1"/>
    </source>
</evidence>